<evidence type="ECO:0000256" key="8">
    <source>
        <dbReference type="ARBA" id="ARBA00023136"/>
    </source>
</evidence>
<keyword evidence="8 12" id="KW-0472">Membrane</keyword>
<dbReference type="GO" id="GO:0003882">
    <property type="term" value="F:CDP-diacylglycerol-serine O-phosphatidyltransferase activity"/>
    <property type="evidence" value="ECO:0007669"/>
    <property type="project" value="UniProtKB-EC"/>
</dbReference>
<keyword evidence="6 12" id="KW-1133">Transmembrane helix</keyword>
<dbReference type="EC" id="2.7.8.8" evidence="13"/>
<evidence type="ECO:0000256" key="11">
    <source>
        <dbReference type="RuleBase" id="RU003750"/>
    </source>
</evidence>
<dbReference type="Gene3D" id="1.20.120.1760">
    <property type="match status" value="1"/>
</dbReference>
<feature type="transmembrane region" description="Helical" evidence="12">
    <location>
        <begin position="21"/>
        <end position="43"/>
    </location>
</feature>
<feature type="transmembrane region" description="Helical" evidence="12">
    <location>
        <begin position="144"/>
        <end position="164"/>
    </location>
</feature>
<evidence type="ECO:0000256" key="6">
    <source>
        <dbReference type="ARBA" id="ARBA00022989"/>
    </source>
</evidence>
<keyword evidence="5 12" id="KW-0812">Transmembrane</keyword>
<sequence length="258" mass="29046">MMGRYQLFKKPKLSYPMPFIKLFPSIITLLGLSIGVSSIRYALDNKWEIAVVCILVAVVVDGIDGRIARLLNATSTFGAELDSLCDFVNFGLSAALVTYLWLAPTQQQKLVSWISVLVFVICIAIRLARFNIGILNNETSNKKKYFFVGVPAPIGALLCLMPVMLDFDILPIWSLQIRNYKLCINIYLLIVGFLMASRIPTFSIKNIVIRPQYIWICLLLFATIGVTLLIYPWYIIPAFALSYIISIPVSIVTARRIN</sequence>
<evidence type="ECO:0000256" key="2">
    <source>
        <dbReference type="ARBA" id="ARBA00010441"/>
    </source>
</evidence>
<keyword evidence="3" id="KW-0444">Lipid biosynthesis</keyword>
<dbReference type="GO" id="GO:0016020">
    <property type="term" value="C:membrane"/>
    <property type="evidence" value="ECO:0007669"/>
    <property type="project" value="UniProtKB-SubCell"/>
</dbReference>
<keyword evidence="10" id="KW-1208">Phospholipid metabolism</keyword>
<dbReference type="InterPro" id="IPR050324">
    <property type="entry name" value="CDP-alcohol_PTase-I"/>
</dbReference>
<evidence type="ECO:0000256" key="5">
    <source>
        <dbReference type="ARBA" id="ARBA00022692"/>
    </source>
</evidence>
<dbReference type="InterPro" id="IPR048254">
    <property type="entry name" value="CDP_ALCOHOL_P_TRANSF_CS"/>
</dbReference>
<protein>
    <submittedName>
        <fullName evidence="13">CDP-diacylglycerol--serineO-phosphatidyltransferase</fullName>
        <ecNumber evidence="13">2.7.8.8</ecNumber>
    </submittedName>
</protein>
<dbReference type="KEGG" id="ots:OTBS_0146"/>
<dbReference type="AlphaFoldDB" id="A5CC47"/>
<keyword evidence="9" id="KW-0594">Phospholipid biosynthesis</keyword>
<feature type="transmembrane region" description="Helical" evidence="12">
    <location>
        <begin position="213"/>
        <end position="234"/>
    </location>
</feature>
<evidence type="ECO:0000256" key="12">
    <source>
        <dbReference type="SAM" id="Phobius"/>
    </source>
</evidence>
<dbReference type="GO" id="GO:0008654">
    <property type="term" value="P:phospholipid biosynthetic process"/>
    <property type="evidence" value="ECO:0007669"/>
    <property type="project" value="UniProtKB-KW"/>
</dbReference>
<comment type="similarity">
    <text evidence="2 11">Belongs to the CDP-alcohol phosphatidyltransferase class-I family.</text>
</comment>
<evidence type="ECO:0000313" key="14">
    <source>
        <dbReference type="Proteomes" id="UP000001565"/>
    </source>
</evidence>
<dbReference type="PROSITE" id="PS00379">
    <property type="entry name" value="CDP_ALCOHOL_P_TRANSF"/>
    <property type="match status" value="1"/>
</dbReference>
<gene>
    <name evidence="13" type="primary">pssA</name>
    <name evidence="13" type="ordered locus">OTBS_0146</name>
</gene>
<evidence type="ECO:0000256" key="4">
    <source>
        <dbReference type="ARBA" id="ARBA00022679"/>
    </source>
</evidence>
<proteinExistence type="inferred from homology"/>
<dbReference type="PANTHER" id="PTHR14269">
    <property type="entry name" value="CDP-DIACYLGLYCEROL--GLYCEROL-3-PHOSPHATE 3-PHOSPHATIDYLTRANSFERASE-RELATED"/>
    <property type="match status" value="1"/>
</dbReference>
<evidence type="ECO:0000256" key="9">
    <source>
        <dbReference type="ARBA" id="ARBA00023209"/>
    </source>
</evidence>
<keyword evidence="4 11" id="KW-0808">Transferase</keyword>
<dbReference type="EMBL" id="AM494475">
    <property type="protein sequence ID" value="CAM79212.1"/>
    <property type="molecule type" value="Genomic_DNA"/>
</dbReference>
<evidence type="ECO:0000256" key="7">
    <source>
        <dbReference type="ARBA" id="ARBA00023098"/>
    </source>
</evidence>
<dbReference type="Pfam" id="PF01066">
    <property type="entry name" value="CDP-OH_P_transf"/>
    <property type="match status" value="1"/>
</dbReference>
<keyword evidence="7" id="KW-0443">Lipid metabolism</keyword>
<accession>A5CC47</accession>
<evidence type="ECO:0000313" key="13">
    <source>
        <dbReference type="EMBL" id="CAM79212.1"/>
    </source>
</evidence>
<evidence type="ECO:0000256" key="10">
    <source>
        <dbReference type="ARBA" id="ARBA00023264"/>
    </source>
</evidence>
<dbReference type="Proteomes" id="UP000001565">
    <property type="component" value="Chromosome"/>
</dbReference>
<feature type="transmembrane region" description="Helical" evidence="12">
    <location>
        <begin position="184"/>
        <end position="201"/>
    </location>
</feature>
<reference evidence="13 14" key="1">
    <citation type="journal article" date="2007" name="Proc. Natl. Acad. Sci. U.S.A.">
        <title>The Orientia tsutsugamushi genome reveals massive proliferation of conjugative type IV secretion system and host-cell interaction genes.</title>
        <authorList>
            <person name="Cho N.-H."/>
            <person name="Kim H.-R."/>
            <person name="Lee J.-H."/>
            <person name="Kim S.-Y."/>
            <person name="Kim J."/>
            <person name="Cha S."/>
            <person name="Kim S.-Y."/>
            <person name="Darby A.C."/>
            <person name="Fuxelius H.-H."/>
            <person name="Yin J."/>
            <person name="Kim J.H."/>
            <person name="Kim J."/>
            <person name="Lee S.J."/>
            <person name="Koh Y.-S."/>
            <person name="Jang W.-J."/>
            <person name="Park K.-H."/>
            <person name="Andersson S.G.E."/>
            <person name="Choi M.-S."/>
            <person name="Kim I.-S."/>
        </authorList>
    </citation>
    <scope>NUCLEOTIDE SEQUENCE [LARGE SCALE GENOMIC DNA]</scope>
    <source>
        <strain evidence="13 14">Boryong</strain>
    </source>
</reference>
<comment type="subcellular location">
    <subcellularLocation>
        <location evidence="1">Membrane</location>
        <topology evidence="1">Multi-pass membrane protein</topology>
    </subcellularLocation>
</comment>
<dbReference type="HOGENOM" id="CLU_049944_1_0_5"/>
<dbReference type="InterPro" id="IPR000462">
    <property type="entry name" value="CDP-OH_P_trans"/>
</dbReference>
<feature type="transmembrane region" description="Helical" evidence="12">
    <location>
        <begin position="49"/>
        <end position="67"/>
    </location>
</feature>
<name>A5CC47_ORITB</name>
<dbReference type="InterPro" id="IPR043130">
    <property type="entry name" value="CDP-OH_PTrfase_TM_dom"/>
</dbReference>
<feature type="transmembrane region" description="Helical" evidence="12">
    <location>
        <begin position="110"/>
        <end position="132"/>
    </location>
</feature>
<evidence type="ECO:0000256" key="1">
    <source>
        <dbReference type="ARBA" id="ARBA00004141"/>
    </source>
</evidence>
<organism evidence="13 14">
    <name type="scientific">Orientia tsutsugamushi (strain Boryong)</name>
    <name type="common">Rickettsia tsutsugamushi</name>
    <dbReference type="NCBI Taxonomy" id="357244"/>
    <lineage>
        <taxon>Bacteria</taxon>
        <taxon>Pseudomonadati</taxon>
        <taxon>Pseudomonadota</taxon>
        <taxon>Alphaproteobacteria</taxon>
        <taxon>Rickettsiales</taxon>
        <taxon>Rickettsiaceae</taxon>
        <taxon>Rickettsieae</taxon>
        <taxon>Orientia</taxon>
    </lineage>
</organism>
<dbReference type="eggNOG" id="COG1183">
    <property type="taxonomic scope" value="Bacteria"/>
</dbReference>
<evidence type="ECO:0000256" key="3">
    <source>
        <dbReference type="ARBA" id="ARBA00022516"/>
    </source>
</evidence>
<dbReference type="PANTHER" id="PTHR14269:SF61">
    <property type="entry name" value="CDP-DIACYLGLYCEROL--SERINE O-PHOSPHATIDYLTRANSFERASE"/>
    <property type="match status" value="1"/>
</dbReference>